<organism evidence="1 2">
    <name type="scientific">Panagrolaimus sp. JU765</name>
    <dbReference type="NCBI Taxonomy" id="591449"/>
    <lineage>
        <taxon>Eukaryota</taxon>
        <taxon>Metazoa</taxon>
        <taxon>Ecdysozoa</taxon>
        <taxon>Nematoda</taxon>
        <taxon>Chromadorea</taxon>
        <taxon>Rhabditida</taxon>
        <taxon>Tylenchina</taxon>
        <taxon>Panagrolaimomorpha</taxon>
        <taxon>Panagrolaimoidea</taxon>
        <taxon>Panagrolaimidae</taxon>
        <taxon>Panagrolaimus</taxon>
    </lineage>
</organism>
<evidence type="ECO:0000313" key="2">
    <source>
        <dbReference type="WBParaSite" id="JU765_v2.g11815.t1"/>
    </source>
</evidence>
<dbReference type="WBParaSite" id="JU765_v2.g11815.t1">
    <property type="protein sequence ID" value="JU765_v2.g11815.t1"/>
    <property type="gene ID" value="JU765_v2.g11815"/>
</dbReference>
<reference evidence="2" key="1">
    <citation type="submission" date="2022-11" db="UniProtKB">
        <authorList>
            <consortium name="WormBaseParasite"/>
        </authorList>
    </citation>
    <scope>IDENTIFICATION</scope>
</reference>
<accession>A0AC34Q102</accession>
<dbReference type="Proteomes" id="UP000887576">
    <property type="component" value="Unplaced"/>
</dbReference>
<protein>
    <submittedName>
        <fullName evidence="2">Uncharacterized protein</fullName>
    </submittedName>
</protein>
<proteinExistence type="predicted"/>
<evidence type="ECO:0000313" key="1">
    <source>
        <dbReference type="Proteomes" id="UP000887576"/>
    </source>
</evidence>
<name>A0AC34Q102_9BILA</name>
<sequence length="115" mass="13961">MENFLFKFFCKFLTQFLDNFDGQTFQNNYLQDSARILRHSWIRCQWNDRHWRECRLIDESVLFHPLFNFLIPKVHQYFSATTKHSAFFPFILCGTKERKISKKKGYVLSIMVPRG</sequence>